<dbReference type="Pfam" id="PF00004">
    <property type="entry name" value="AAA"/>
    <property type="match status" value="1"/>
</dbReference>
<dbReference type="EC" id="3.4.24.-" evidence="2"/>
<keyword evidence="2" id="KW-0645">Protease</keyword>
<dbReference type="Pfam" id="PF17862">
    <property type="entry name" value="AAA_lid_3"/>
    <property type="match status" value="1"/>
</dbReference>
<dbReference type="GO" id="GO:0016887">
    <property type="term" value="F:ATP hydrolysis activity"/>
    <property type="evidence" value="ECO:0007669"/>
    <property type="project" value="InterPro"/>
</dbReference>
<gene>
    <name evidence="2" type="primary">ftsH_22</name>
    <name evidence="2" type="ORF">SDC9_31733</name>
</gene>
<comment type="caution">
    <text evidence="2">The sequence shown here is derived from an EMBL/GenBank/DDBJ whole genome shotgun (WGS) entry which is preliminary data.</text>
</comment>
<dbReference type="SMART" id="SM00382">
    <property type="entry name" value="AAA"/>
    <property type="match status" value="1"/>
</dbReference>
<evidence type="ECO:0000313" key="2">
    <source>
        <dbReference type="EMBL" id="MPL85760.1"/>
    </source>
</evidence>
<dbReference type="SUPFAM" id="SSF52540">
    <property type="entry name" value="P-loop containing nucleoside triphosphate hydrolases"/>
    <property type="match status" value="1"/>
</dbReference>
<organism evidence="2">
    <name type="scientific">bioreactor metagenome</name>
    <dbReference type="NCBI Taxonomy" id="1076179"/>
    <lineage>
        <taxon>unclassified sequences</taxon>
        <taxon>metagenomes</taxon>
        <taxon>ecological metagenomes</taxon>
    </lineage>
</organism>
<dbReference type="PROSITE" id="PS00674">
    <property type="entry name" value="AAA"/>
    <property type="match status" value="1"/>
</dbReference>
<dbReference type="InterPro" id="IPR041569">
    <property type="entry name" value="AAA_lid_3"/>
</dbReference>
<dbReference type="GO" id="GO:0006508">
    <property type="term" value="P:proteolysis"/>
    <property type="evidence" value="ECO:0007669"/>
    <property type="project" value="UniProtKB-KW"/>
</dbReference>
<dbReference type="InterPro" id="IPR003593">
    <property type="entry name" value="AAA+_ATPase"/>
</dbReference>
<sequence>MDSLIGCVHHAKAYTFFTHIYMEYMDPISIDPGLLQLTEIVLTAEVVNTNPALEVNDLPVSIRQMFCTESPGIIARPVVIKEGVLKSYLPALAARRIIQDEKNSYLLCNDLGQFSVTAFTPALKWYYRHVGPAKLMQNPALTLALETAGEADINYKKARANIPLFEDTAAYLTGKLAAITEKSESFKEAADLVVPYAPEEIEFSLSDLVCTPDQLAIVRKVQISLENQDFLRNHRIYELGRILLVGPPGTGKTSFALALSRSVHMPVLEVRLSMLTSQYLGETSKNIDRIFDLAKKIAPCILFIDEFDYIAKTRISDDNGTMKRGVNTLLKCIDHINLIKDQVLLIGATNHAGMLDEAAWRRFDEVVTFTLPDAGMREAILNHVASDIPCTIDFTTLAARTEGFSGADLRMMLTEAIVSALLAGRKEINEADVNAGMELVNRRNLVRSGCA</sequence>
<proteinExistence type="predicted"/>
<keyword evidence="2" id="KW-0482">Metalloprotease</keyword>
<dbReference type="InterPro" id="IPR003959">
    <property type="entry name" value="ATPase_AAA_core"/>
</dbReference>
<evidence type="ECO:0000259" key="1">
    <source>
        <dbReference type="SMART" id="SM00382"/>
    </source>
</evidence>
<keyword evidence="2" id="KW-0378">Hydrolase</keyword>
<dbReference type="InterPro" id="IPR027417">
    <property type="entry name" value="P-loop_NTPase"/>
</dbReference>
<accession>A0A644V357</accession>
<reference evidence="2" key="1">
    <citation type="submission" date="2019-08" db="EMBL/GenBank/DDBJ databases">
        <authorList>
            <person name="Kucharzyk K."/>
            <person name="Murdoch R.W."/>
            <person name="Higgins S."/>
            <person name="Loffler F."/>
        </authorList>
    </citation>
    <scope>NUCLEOTIDE SEQUENCE</scope>
</reference>
<dbReference type="GO" id="GO:0005524">
    <property type="term" value="F:ATP binding"/>
    <property type="evidence" value="ECO:0007669"/>
    <property type="project" value="InterPro"/>
</dbReference>
<name>A0A644V357_9ZZZZ</name>
<dbReference type="GO" id="GO:0008237">
    <property type="term" value="F:metallopeptidase activity"/>
    <property type="evidence" value="ECO:0007669"/>
    <property type="project" value="UniProtKB-KW"/>
</dbReference>
<protein>
    <submittedName>
        <fullName evidence="2">ATP-dependent zinc metalloprotease FtsH</fullName>
        <ecNumber evidence="2">3.4.24.-</ecNumber>
    </submittedName>
</protein>
<dbReference type="InterPro" id="IPR050168">
    <property type="entry name" value="AAA_ATPase_domain"/>
</dbReference>
<dbReference type="EMBL" id="VSSQ01000211">
    <property type="protein sequence ID" value="MPL85760.1"/>
    <property type="molecule type" value="Genomic_DNA"/>
</dbReference>
<dbReference type="Gene3D" id="1.10.8.60">
    <property type="match status" value="1"/>
</dbReference>
<dbReference type="CDD" id="cd19481">
    <property type="entry name" value="RecA-like_protease"/>
    <property type="match status" value="1"/>
</dbReference>
<feature type="domain" description="AAA+ ATPase" evidence="1">
    <location>
        <begin position="238"/>
        <end position="373"/>
    </location>
</feature>
<dbReference type="PANTHER" id="PTHR23077">
    <property type="entry name" value="AAA-FAMILY ATPASE"/>
    <property type="match status" value="1"/>
</dbReference>
<dbReference type="PANTHER" id="PTHR23077:SF198">
    <property type="entry name" value="ATP-DEPENDENT ZINC METALLOPROTEASE FTSH"/>
    <property type="match status" value="1"/>
</dbReference>
<dbReference type="Gene3D" id="3.40.50.300">
    <property type="entry name" value="P-loop containing nucleotide triphosphate hydrolases"/>
    <property type="match status" value="1"/>
</dbReference>
<dbReference type="AlphaFoldDB" id="A0A644V357"/>
<dbReference type="InterPro" id="IPR003960">
    <property type="entry name" value="ATPase_AAA_CS"/>
</dbReference>